<reference evidence="2" key="1">
    <citation type="submission" date="2016-11" db="UniProtKB">
        <authorList>
            <consortium name="WormBaseParasite"/>
        </authorList>
    </citation>
    <scope>IDENTIFICATION</scope>
    <source>
        <strain evidence="2">KR3021</strain>
    </source>
</reference>
<protein>
    <submittedName>
        <fullName evidence="2">Cilia- and flagella-associated protein 157</fullName>
    </submittedName>
</protein>
<accession>A0AC35TTC2</accession>
<name>A0AC35TTC2_9BILA</name>
<evidence type="ECO:0000313" key="1">
    <source>
        <dbReference type="Proteomes" id="UP000095286"/>
    </source>
</evidence>
<organism evidence="1 2">
    <name type="scientific">Rhabditophanes sp. KR3021</name>
    <dbReference type="NCBI Taxonomy" id="114890"/>
    <lineage>
        <taxon>Eukaryota</taxon>
        <taxon>Metazoa</taxon>
        <taxon>Ecdysozoa</taxon>
        <taxon>Nematoda</taxon>
        <taxon>Chromadorea</taxon>
        <taxon>Rhabditida</taxon>
        <taxon>Tylenchina</taxon>
        <taxon>Panagrolaimomorpha</taxon>
        <taxon>Strongyloidoidea</taxon>
        <taxon>Alloionematidae</taxon>
        <taxon>Rhabditophanes</taxon>
    </lineage>
</organism>
<proteinExistence type="predicted"/>
<dbReference type="Proteomes" id="UP000095286">
    <property type="component" value="Unplaced"/>
</dbReference>
<evidence type="ECO:0000313" key="2">
    <source>
        <dbReference type="WBParaSite" id="RSKR_0000423800.1"/>
    </source>
</evidence>
<sequence length="453" mass="53115">MADQQDSYDHQLLISAAKKWVEQNHDEAIKVNKELVKMSTLKVPYTELSDNFHIDQMDIIELVDHNYEYSMDQMVQENHALKVTNSHLERDNKLKEQRLAALSKRAAYAETNVFMLKDQFEKSNEKATDMIRELADLEYKRIDRYKELLLNNEVLRREKSENENDIIFLRQTIADLKRTTHQQESDLLELNKRVSSQTSVLLRNERQIEEQESLFKDLQERFATLQAKYNVSLQKENEVEQGCSRIKEDMIGVLEELELARQTIKEKEKKYLEEWECKESLVVKRFEAEITKIQNAFAKEQAARDKEHSQNIKKISTNMENILDNAASVEKNLIKERNNLADQLEEARENLKNAESHYRQKYSREMMHNYAKASYNLNTNAACSAPLKTDRSSRSDSVTPYARTLLNELRGGSLGDRASRNEEKENSDRKQRLKEIVKLVIPPPRSASAHYRR</sequence>
<dbReference type="WBParaSite" id="RSKR_0000423800.1">
    <property type="protein sequence ID" value="RSKR_0000423800.1"/>
    <property type="gene ID" value="RSKR_0000423800"/>
</dbReference>